<feature type="region of interest" description="Disordered" evidence="4">
    <location>
        <begin position="973"/>
        <end position="998"/>
    </location>
</feature>
<feature type="coiled-coil region" evidence="3">
    <location>
        <begin position="104"/>
        <end position="181"/>
    </location>
</feature>
<feature type="coiled-coil region" evidence="3">
    <location>
        <begin position="717"/>
        <end position="775"/>
    </location>
</feature>
<dbReference type="STRING" id="3218.A0A2K1IJN3"/>
<dbReference type="InterPro" id="IPR008587">
    <property type="entry name" value="FPP_plant"/>
</dbReference>
<dbReference type="PaxDb" id="3218-PP1S405_35V6.1"/>
<dbReference type="EnsemblPlants" id="Pp3c23_16640V3.2">
    <property type="protein sequence ID" value="Pp3c23_16640V3.2"/>
    <property type="gene ID" value="Pp3c23_16640"/>
</dbReference>
<evidence type="ECO:0000256" key="3">
    <source>
        <dbReference type="SAM" id="Coils"/>
    </source>
</evidence>
<dbReference type="PANTHER" id="PTHR31580:SF4">
    <property type="entry name" value="FILAMENT-LIKE PLANT PROTEIN 6"/>
    <property type="match status" value="1"/>
</dbReference>
<feature type="compositionally biased region" description="Basic and acidic residues" evidence="4">
    <location>
        <begin position="866"/>
        <end position="879"/>
    </location>
</feature>
<dbReference type="FunCoup" id="A0A2K1IJN3">
    <property type="interactions" value="1454"/>
</dbReference>
<evidence type="ECO:0000313" key="6">
    <source>
        <dbReference type="EnsemblPlants" id="Pp3c23_16640V3.1"/>
    </source>
</evidence>
<name>A0A2K1IJN3_PHYPA</name>
<feature type="coiled-coil region" evidence="3">
    <location>
        <begin position="498"/>
        <end position="525"/>
    </location>
</feature>
<dbReference type="GeneID" id="112275540"/>
<evidence type="ECO:0000313" key="5">
    <source>
        <dbReference type="EMBL" id="PNR29486.1"/>
    </source>
</evidence>
<dbReference type="OrthoDB" id="1926355at2759"/>
<dbReference type="EnsemblPlants" id="Pp3c23_16640V3.1">
    <property type="protein sequence ID" value="Pp3c23_16640V3.1"/>
    <property type="gene ID" value="Pp3c23_16640"/>
</dbReference>
<feature type="compositionally biased region" description="Polar residues" evidence="4">
    <location>
        <begin position="901"/>
        <end position="912"/>
    </location>
</feature>
<dbReference type="Gramene" id="Pp3c23_16640V3.1">
    <property type="protein sequence ID" value="Pp3c23_16640V3.1"/>
    <property type="gene ID" value="Pp3c23_16640"/>
</dbReference>
<feature type="region of interest" description="Disordered" evidence="4">
    <location>
        <begin position="313"/>
        <end position="342"/>
    </location>
</feature>
<feature type="compositionally biased region" description="Polar residues" evidence="4">
    <location>
        <begin position="973"/>
        <end position="983"/>
    </location>
</feature>
<dbReference type="OMA" id="DMEPRIQ"/>
<reference evidence="5 7" key="1">
    <citation type="journal article" date="2008" name="Science">
        <title>The Physcomitrella genome reveals evolutionary insights into the conquest of land by plants.</title>
        <authorList>
            <person name="Rensing S."/>
            <person name="Lang D."/>
            <person name="Zimmer A."/>
            <person name="Terry A."/>
            <person name="Salamov A."/>
            <person name="Shapiro H."/>
            <person name="Nishiyama T."/>
            <person name="Perroud P.-F."/>
            <person name="Lindquist E."/>
            <person name="Kamisugi Y."/>
            <person name="Tanahashi T."/>
            <person name="Sakakibara K."/>
            <person name="Fujita T."/>
            <person name="Oishi K."/>
            <person name="Shin-I T."/>
            <person name="Kuroki Y."/>
            <person name="Toyoda A."/>
            <person name="Suzuki Y."/>
            <person name="Hashimoto A."/>
            <person name="Yamaguchi K."/>
            <person name="Sugano A."/>
            <person name="Kohara Y."/>
            <person name="Fujiyama A."/>
            <person name="Anterola A."/>
            <person name="Aoki S."/>
            <person name="Ashton N."/>
            <person name="Barbazuk W.B."/>
            <person name="Barker E."/>
            <person name="Bennetzen J."/>
            <person name="Bezanilla M."/>
            <person name="Blankenship R."/>
            <person name="Cho S.H."/>
            <person name="Dutcher S."/>
            <person name="Estelle M."/>
            <person name="Fawcett J.A."/>
            <person name="Gundlach H."/>
            <person name="Hanada K."/>
            <person name="Heyl A."/>
            <person name="Hicks K.A."/>
            <person name="Hugh J."/>
            <person name="Lohr M."/>
            <person name="Mayer K."/>
            <person name="Melkozernov A."/>
            <person name="Murata T."/>
            <person name="Nelson D."/>
            <person name="Pils B."/>
            <person name="Prigge M."/>
            <person name="Reiss B."/>
            <person name="Renner T."/>
            <person name="Rombauts S."/>
            <person name="Rushton P."/>
            <person name="Sanderfoot A."/>
            <person name="Schween G."/>
            <person name="Shiu S.-H."/>
            <person name="Stueber K."/>
            <person name="Theodoulou F.L."/>
            <person name="Tu H."/>
            <person name="Van de Peer Y."/>
            <person name="Verrier P.J."/>
            <person name="Waters E."/>
            <person name="Wood A."/>
            <person name="Yang L."/>
            <person name="Cove D."/>
            <person name="Cuming A."/>
            <person name="Hasebe M."/>
            <person name="Lucas S."/>
            <person name="Mishler D.B."/>
            <person name="Reski R."/>
            <person name="Grigoriev I."/>
            <person name="Quatrano R.S."/>
            <person name="Boore J.L."/>
        </authorList>
    </citation>
    <scope>NUCLEOTIDE SEQUENCE [LARGE SCALE GENOMIC DNA]</scope>
    <source>
        <strain evidence="6 7">cv. Gransden 2004</strain>
    </source>
</reference>
<organism evidence="5">
    <name type="scientific">Physcomitrium patens</name>
    <name type="common">Spreading-leaved earth moss</name>
    <name type="synonym">Physcomitrella patens</name>
    <dbReference type="NCBI Taxonomy" id="3218"/>
    <lineage>
        <taxon>Eukaryota</taxon>
        <taxon>Viridiplantae</taxon>
        <taxon>Streptophyta</taxon>
        <taxon>Embryophyta</taxon>
        <taxon>Bryophyta</taxon>
        <taxon>Bryophytina</taxon>
        <taxon>Bryopsida</taxon>
        <taxon>Funariidae</taxon>
        <taxon>Funariales</taxon>
        <taxon>Funariaceae</taxon>
        <taxon>Physcomitrium</taxon>
    </lineage>
</organism>
<dbReference type="RefSeq" id="XP_024361755.1">
    <property type="nucleotide sequence ID" value="XM_024505987.2"/>
</dbReference>
<feature type="coiled-coil region" evidence="3">
    <location>
        <begin position="805"/>
        <end position="839"/>
    </location>
</feature>
<protein>
    <submittedName>
        <fullName evidence="5 6">Uncharacterized protein</fullName>
    </submittedName>
</protein>
<feature type="compositionally biased region" description="Polar residues" evidence="4">
    <location>
        <begin position="852"/>
        <end position="862"/>
    </location>
</feature>
<dbReference type="RefSeq" id="XP_073386523.1">
    <property type="nucleotide sequence ID" value="XM_073530422.1"/>
</dbReference>
<sequence>MDLRDAQKPRGWLWRTKKNSFGEGGISPPTVKLFDEQEVARILEDQFRIQKEELDCTLREIDEKYGEKEKTTNEKLNKALAEITVKDNLVKQHIKVAEEAVIGWERAENEAAEFKLQLECALQQRLASEDRVEHLDGALEEAMKQLRSAREEQDQLVHETIVKKTQEYDKLRLEMESKLAEVWHIVGQTRAELIESRAENKALTHALQDRSKILAEGKDNMAGSETDMKALQVQLEGVVKENMALKYDIHVITKELEVRMTELELERKASDMASKQHAEVVKKIAKLDEECDRLRMLLRKKLLNSTALVRVKQDVGGSGKDHPSKGSPRRRPLGRSQSATDPQEAIAQETLQAILDANASVDKILNLEKETRMLKEALAKRNDELQNARFMCAKTASRLSFMEEEVQTLRAPSKPASSKKWPSNDSFPRRGTSLNFELMDDFEEMERLANSQSQSLSASSPERSVETALTVFGAVDESTNQLRIVCLEETVALRDRELEAANQMCQELGEKLSVAEGQLAFLQSRNTANEQLVIGLQAKLDSLLERRANSEGGTAVSGNGEIAMALRKLVHIIEALAQATEIESTPITSRHHDATNASETSILLSVRWHDEMVDSSMRSLLRATNGYLESGGDILKLLLELTATLDCILTFHISANEKEQRERDSSASERLAITMELESARVMISQLEEELCRLRVEHSDMEPRIQEEVGHNLDVDVMQLRTEKNELESNLSGMNEQLVEANAKVAALRVRLSESEALVKELQALQAAHDNEDNKEGDLSEQDMLERSSTGLCLSASPRDANAEKHQLCDKVASLEIELQREQCRHQEVVAKLKDIQEQTQRGVGRTDHSSGRSTELENSLQLAAAEDKASKSAVKENETASSALVIHDPHQNSPIPTPASPDSTEKTTQTPEIYRSQAEESADTTAPPVHPVTSLTWASRSTHSTLPGILHQQTNSRSESCKNGTNATTNCPLLLSDASQPDSIGGESGSNTASPRRVLRSVRTIRGLASGLKLANDSPRGDGTCVDSRSTTSSTPFSRFYSRSQSETSMY</sequence>
<evidence type="ECO:0000256" key="4">
    <source>
        <dbReference type="SAM" id="MobiDB-lite"/>
    </source>
</evidence>
<dbReference type="Proteomes" id="UP000006727">
    <property type="component" value="Chromosome 23"/>
</dbReference>
<comment type="similarity">
    <text evidence="1">Belongs to the FPP family.</text>
</comment>
<keyword evidence="2 3" id="KW-0175">Coiled coil</keyword>
<keyword evidence="7" id="KW-1185">Reference proteome</keyword>
<evidence type="ECO:0000313" key="7">
    <source>
        <dbReference type="Proteomes" id="UP000006727"/>
    </source>
</evidence>
<gene>
    <name evidence="6" type="primary">LOC112275540</name>
    <name evidence="5" type="ORF">PHYPA_028180</name>
</gene>
<dbReference type="AlphaFoldDB" id="A0A2K1IJN3"/>
<dbReference type="Pfam" id="PF05911">
    <property type="entry name" value="FPP"/>
    <property type="match status" value="2"/>
</dbReference>
<reference evidence="6" key="3">
    <citation type="submission" date="2020-12" db="UniProtKB">
        <authorList>
            <consortium name="EnsemblPlants"/>
        </authorList>
    </citation>
    <scope>IDENTIFICATION</scope>
</reference>
<feature type="compositionally biased region" description="Low complexity" evidence="4">
    <location>
        <begin position="1029"/>
        <end position="1045"/>
    </location>
</feature>
<dbReference type="RefSeq" id="XP_024361754.1">
    <property type="nucleotide sequence ID" value="XM_024505986.2"/>
</dbReference>
<proteinExistence type="inferred from homology"/>
<evidence type="ECO:0000256" key="1">
    <source>
        <dbReference type="ARBA" id="ARBA00005921"/>
    </source>
</evidence>
<dbReference type="Gramene" id="Pp3c23_16640V3.2">
    <property type="protein sequence ID" value="Pp3c23_16640V3.2"/>
    <property type="gene ID" value="Pp3c23_16640"/>
</dbReference>
<dbReference type="KEGG" id="ppp:112275540"/>
<feature type="region of interest" description="Disordered" evidence="4">
    <location>
        <begin position="839"/>
        <end position="912"/>
    </location>
</feature>
<dbReference type="PANTHER" id="PTHR31580">
    <property type="entry name" value="FILAMENT-LIKE PLANT PROTEIN 4"/>
    <property type="match status" value="1"/>
</dbReference>
<accession>A0A2K1IJN3</accession>
<reference evidence="5 7" key="2">
    <citation type="journal article" date="2018" name="Plant J.">
        <title>The Physcomitrella patens chromosome-scale assembly reveals moss genome structure and evolution.</title>
        <authorList>
            <person name="Lang D."/>
            <person name="Ullrich K.K."/>
            <person name="Murat F."/>
            <person name="Fuchs J."/>
            <person name="Jenkins J."/>
            <person name="Haas F.B."/>
            <person name="Piednoel M."/>
            <person name="Gundlach H."/>
            <person name="Van Bel M."/>
            <person name="Meyberg R."/>
            <person name="Vives C."/>
            <person name="Morata J."/>
            <person name="Symeonidi A."/>
            <person name="Hiss M."/>
            <person name="Muchero W."/>
            <person name="Kamisugi Y."/>
            <person name="Saleh O."/>
            <person name="Blanc G."/>
            <person name="Decker E.L."/>
            <person name="van Gessel N."/>
            <person name="Grimwood J."/>
            <person name="Hayes R.D."/>
            <person name="Graham S.W."/>
            <person name="Gunter L.E."/>
            <person name="McDaniel S.F."/>
            <person name="Hoernstein S.N.W."/>
            <person name="Larsson A."/>
            <person name="Li F.W."/>
            <person name="Perroud P.F."/>
            <person name="Phillips J."/>
            <person name="Ranjan P."/>
            <person name="Rokshar D.S."/>
            <person name="Rothfels C.J."/>
            <person name="Schneider L."/>
            <person name="Shu S."/>
            <person name="Stevenson D.W."/>
            <person name="Thummler F."/>
            <person name="Tillich M."/>
            <person name="Villarreal Aguilar J.C."/>
            <person name="Widiez T."/>
            <person name="Wong G.K."/>
            <person name="Wymore A."/>
            <person name="Zhang Y."/>
            <person name="Zimmer A.D."/>
            <person name="Quatrano R.S."/>
            <person name="Mayer K.F.X."/>
            <person name="Goodstein D."/>
            <person name="Casacuberta J.M."/>
            <person name="Vandepoele K."/>
            <person name="Reski R."/>
            <person name="Cuming A.C."/>
            <person name="Tuskan G.A."/>
            <person name="Maumus F."/>
            <person name="Salse J."/>
            <person name="Schmutz J."/>
            <person name="Rensing S.A."/>
        </authorList>
    </citation>
    <scope>NUCLEOTIDE SEQUENCE [LARGE SCALE GENOMIC DNA]</scope>
    <source>
        <strain evidence="6 7">cv. Gransden 2004</strain>
    </source>
</reference>
<dbReference type="EMBL" id="ABEU02000023">
    <property type="protein sequence ID" value="PNR29486.1"/>
    <property type="molecule type" value="Genomic_DNA"/>
</dbReference>
<evidence type="ECO:0000256" key="2">
    <source>
        <dbReference type="ARBA" id="ARBA00023054"/>
    </source>
</evidence>
<feature type="region of interest" description="Disordered" evidence="4">
    <location>
        <begin position="1013"/>
        <end position="1052"/>
    </location>
</feature>